<reference evidence="1" key="1">
    <citation type="submission" date="2020-12" db="EMBL/GenBank/DDBJ databases">
        <title>Metabolic potential, ecology and presence of endohyphal bacteria is reflected in genomic diversity of Mucoromycotina.</title>
        <authorList>
            <person name="Muszewska A."/>
            <person name="Okrasinska A."/>
            <person name="Steczkiewicz K."/>
            <person name="Drgas O."/>
            <person name="Orlowska M."/>
            <person name="Perlinska-Lenart U."/>
            <person name="Aleksandrzak-Piekarczyk T."/>
            <person name="Szatraj K."/>
            <person name="Zielenkiewicz U."/>
            <person name="Pilsyk S."/>
            <person name="Malc E."/>
            <person name="Mieczkowski P."/>
            <person name="Kruszewska J.S."/>
            <person name="Biernat P."/>
            <person name="Pawlowska J."/>
        </authorList>
    </citation>
    <scope>NUCLEOTIDE SEQUENCE</scope>
    <source>
        <strain evidence="1">CBS 226.32</strain>
    </source>
</reference>
<dbReference type="Proteomes" id="UP000650833">
    <property type="component" value="Unassembled WGS sequence"/>
</dbReference>
<dbReference type="EMBL" id="JAEPRC010000753">
    <property type="protein sequence ID" value="KAG2192139.1"/>
    <property type="molecule type" value="Genomic_DNA"/>
</dbReference>
<dbReference type="AlphaFoldDB" id="A0A8H7QHA2"/>
<name>A0A8H7QHA2_9FUNG</name>
<sequence>MYFQWLNKQVPDTETRRPDSHIYKMKQRKINCSVGFVEIKLEKSDSTKRQEDVIRLAVFCKDAEEIRSSKAMVAVQVIGKSSQIDEKG</sequence>
<keyword evidence="2" id="KW-1185">Reference proteome</keyword>
<dbReference type="OrthoDB" id="2218000at2759"/>
<evidence type="ECO:0000313" key="1">
    <source>
        <dbReference type="EMBL" id="KAG2192139.1"/>
    </source>
</evidence>
<comment type="caution">
    <text evidence="1">The sequence shown here is derived from an EMBL/GenBank/DDBJ whole genome shotgun (WGS) entry which is preliminary data.</text>
</comment>
<organism evidence="1 2">
    <name type="scientific">Mucor plumbeus</name>
    <dbReference type="NCBI Taxonomy" id="97098"/>
    <lineage>
        <taxon>Eukaryota</taxon>
        <taxon>Fungi</taxon>
        <taxon>Fungi incertae sedis</taxon>
        <taxon>Mucoromycota</taxon>
        <taxon>Mucoromycotina</taxon>
        <taxon>Mucoromycetes</taxon>
        <taxon>Mucorales</taxon>
        <taxon>Mucorineae</taxon>
        <taxon>Mucoraceae</taxon>
        <taxon>Mucor</taxon>
    </lineage>
</organism>
<accession>A0A8H7QHA2</accession>
<evidence type="ECO:0000313" key="2">
    <source>
        <dbReference type="Proteomes" id="UP000650833"/>
    </source>
</evidence>
<proteinExistence type="predicted"/>
<protein>
    <submittedName>
        <fullName evidence="1">Uncharacterized protein</fullName>
    </submittedName>
</protein>
<gene>
    <name evidence="1" type="ORF">INT46_004310</name>
</gene>